<feature type="compositionally biased region" description="Acidic residues" evidence="6">
    <location>
        <begin position="280"/>
        <end position="294"/>
    </location>
</feature>
<evidence type="ECO:0000256" key="4">
    <source>
        <dbReference type="ARBA" id="ARBA00023125"/>
    </source>
</evidence>
<keyword evidence="4 5" id="KW-0238">DNA-binding</keyword>
<dbReference type="SMART" id="SM00980">
    <property type="entry name" value="THAP"/>
    <property type="match status" value="1"/>
</dbReference>
<evidence type="ECO:0000256" key="6">
    <source>
        <dbReference type="SAM" id="MobiDB-lite"/>
    </source>
</evidence>
<reference evidence="8" key="1">
    <citation type="journal article" date="2018" name="PLoS Negl. Trop. Dis.">
        <title>Sialome diversity of ticks revealed by RNAseq of single tick salivary glands.</title>
        <authorList>
            <person name="Perner J."/>
            <person name="Kropackova S."/>
            <person name="Kopacek P."/>
            <person name="Ribeiro J.M."/>
        </authorList>
    </citation>
    <scope>NUCLEOTIDE SEQUENCE</scope>
    <source>
        <strain evidence="8">Siblings of single egg batch collected in Ceske Budejovice</strain>
        <tissue evidence="8">Salivary glands</tissue>
    </source>
</reference>
<evidence type="ECO:0000259" key="7">
    <source>
        <dbReference type="PROSITE" id="PS50950"/>
    </source>
</evidence>
<evidence type="ECO:0000313" key="8">
    <source>
        <dbReference type="EMBL" id="JAR88179.1"/>
    </source>
</evidence>
<dbReference type="SMART" id="SM00692">
    <property type="entry name" value="DM3"/>
    <property type="match status" value="1"/>
</dbReference>
<dbReference type="SUPFAM" id="SSF57716">
    <property type="entry name" value="Glucocorticoid receptor-like (DNA-binding domain)"/>
    <property type="match status" value="1"/>
</dbReference>
<dbReference type="PANTHER" id="PTHR46600:SF11">
    <property type="entry name" value="THAP DOMAIN-CONTAINING PROTEIN 10"/>
    <property type="match status" value="1"/>
</dbReference>
<organism evidence="8">
    <name type="scientific">Ixodes ricinus</name>
    <name type="common">Common tick</name>
    <name type="synonym">Acarus ricinus</name>
    <dbReference type="NCBI Taxonomy" id="34613"/>
    <lineage>
        <taxon>Eukaryota</taxon>
        <taxon>Metazoa</taxon>
        <taxon>Ecdysozoa</taxon>
        <taxon>Arthropoda</taxon>
        <taxon>Chelicerata</taxon>
        <taxon>Arachnida</taxon>
        <taxon>Acari</taxon>
        <taxon>Parasitiformes</taxon>
        <taxon>Ixodida</taxon>
        <taxon>Ixodoidea</taxon>
        <taxon>Ixodidae</taxon>
        <taxon>Ixodinae</taxon>
        <taxon>Ixodes</taxon>
    </lineage>
</organism>
<evidence type="ECO:0000256" key="3">
    <source>
        <dbReference type="ARBA" id="ARBA00022833"/>
    </source>
</evidence>
<name>A0A147BBP5_IXORI</name>
<dbReference type="AlphaFoldDB" id="A0A147BBP5"/>
<evidence type="ECO:0000256" key="1">
    <source>
        <dbReference type="ARBA" id="ARBA00022723"/>
    </source>
</evidence>
<accession>A0A147BBP5</accession>
<feature type="region of interest" description="Disordered" evidence="6">
    <location>
        <begin position="91"/>
        <end position="126"/>
    </location>
</feature>
<feature type="domain" description="THAP-type" evidence="7">
    <location>
        <begin position="1"/>
        <end position="97"/>
    </location>
</feature>
<feature type="non-terminal residue" evidence="8">
    <location>
        <position position="294"/>
    </location>
</feature>
<dbReference type="GO" id="GO:0008270">
    <property type="term" value="F:zinc ion binding"/>
    <property type="evidence" value="ECO:0007669"/>
    <property type="project" value="UniProtKB-KW"/>
</dbReference>
<protein>
    <recommendedName>
        <fullName evidence="7">THAP-type domain-containing protein</fullName>
    </recommendedName>
</protein>
<sequence length="294" mass="31957">MPTGCGVPLCPNRSPGSRQLRERGRVIGYHILPRDELRRAEWCRRIGRKDPGQVELRVCSDHFDGDRDYRRVGSVLRDAGQTMKDARLKPEAVPSLRLPLTGKSPFSPAEDPASKRQRTLDDDPVDEMGCLDDQTPLEQTPREGRCHCLHRATTSDAALQVDPPTARDAAVQVARPTTRDAAVQVEPAPTPRPPVTKNSSTRTDPRLGKRSFGTQANFYAKGVTSHWVQTEGSELPRGSSSTASGSGHSTSNHATITTTTPVPPHSPALAPATSPHPSDSEEEAAAAEEEEEEE</sequence>
<proteinExistence type="predicted"/>
<feature type="region of interest" description="Disordered" evidence="6">
    <location>
        <begin position="173"/>
        <end position="294"/>
    </location>
</feature>
<feature type="compositionally biased region" description="Basic and acidic residues" evidence="6">
    <location>
        <begin position="112"/>
        <end position="121"/>
    </location>
</feature>
<evidence type="ECO:0000256" key="5">
    <source>
        <dbReference type="PROSITE-ProRule" id="PRU00309"/>
    </source>
</evidence>
<dbReference type="Pfam" id="PF05485">
    <property type="entry name" value="THAP"/>
    <property type="match status" value="1"/>
</dbReference>
<dbReference type="EMBL" id="GEGO01007225">
    <property type="protein sequence ID" value="JAR88179.1"/>
    <property type="molecule type" value="Transcribed_RNA"/>
</dbReference>
<dbReference type="PROSITE" id="PS50950">
    <property type="entry name" value="ZF_THAP"/>
    <property type="match status" value="1"/>
</dbReference>
<keyword evidence="2 5" id="KW-0863">Zinc-finger</keyword>
<dbReference type="GO" id="GO:0043565">
    <property type="term" value="F:sequence-specific DNA binding"/>
    <property type="evidence" value="ECO:0007669"/>
    <property type="project" value="InterPro"/>
</dbReference>
<keyword evidence="3" id="KW-0862">Zinc</keyword>
<dbReference type="InterPro" id="IPR006612">
    <property type="entry name" value="THAP_Znf"/>
</dbReference>
<feature type="compositionally biased region" description="Low complexity" evidence="6">
    <location>
        <begin position="238"/>
        <end position="260"/>
    </location>
</feature>
<keyword evidence="1" id="KW-0479">Metal-binding</keyword>
<evidence type="ECO:0000256" key="2">
    <source>
        <dbReference type="ARBA" id="ARBA00022771"/>
    </source>
</evidence>
<dbReference type="PANTHER" id="PTHR46600">
    <property type="entry name" value="THAP DOMAIN-CONTAINING"/>
    <property type="match status" value="1"/>
</dbReference>
<dbReference type="InterPro" id="IPR026516">
    <property type="entry name" value="THAP1/10"/>
</dbReference>